<dbReference type="AlphaFoldDB" id="A0A951QKX1"/>
<sequence length="65" mass="7766">MKEEGRRKKEEGRRKKEEGRRKKEEGRRKRFIYVDCGPQLKTDDPYKVGVLNAQFLDNNAEKARV</sequence>
<evidence type="ECO:0000313" key="2">
    <source>
        <dbReference type="EMBL" id="MBW4666862.1"/>
    </source>
</evidence>
<accession>A0A951QKX1</accession>
<evidence type="ECO:0000256" key="1">
    <source>
        <dbReference type="SAM" id="MobiDB-lite"/>
    </source>
</evidence>
<proteinExistence type="predicted"/>
<name>A0A951QKX1_9CYAN</name>
<reference evidence="2" key="2">
    <citation type="journal article" date="2022" name="Microbiol. Resour. Announc.">
        <title>Metagenome Sequencing to Explore Phylogenomics of Terrestrial Cyanobacteria.</title>
        <authorList>
            <person name="Ward R.D."/>
            <person name="Stajich J.E."/>
            <person name="Johansen J.R."/>
            <person name="Huntemann M."/>
            <person name="Clum A."/>
            <person name="Foster B."/>
            <person name="Foster B."/>
            <person name="Roux S."/>
            <person name="Palaniappan K."/>
            <person name="Varghese N."/>
            <person name="Mukherjee S."/>
            <person name="Reddy T.B.K."/>
            <person name="Daum C."/>
            <person name="Copeland A."/>
            <person name="Chen I.A."/>
            <person name="Ivanova N.N."/>
            <person name="Kyrpides N.C."/>
            <person name="Shapiro N."/>
            <person name="Eloe-Fadrosh E.A."/>
            <person name="Pietrasiak N."/>
        </authorList>
    </citation>
    <scope>NUCLEOTIDE SEQUENCE</scope>
    <source>
        <strain evidence="2">GSE-NOS-MK-12-04C</strain>
    </source>
</reference>
<protein>
    <submittedName>
        <fullName evidence="2">Uncharacterized protein</fullName>
    </submittedName>
</protein>
<dbReference type="Proteomes" id="UP000729701">
    <property type="component" value="Unassembled WGS sequence"/>
</dbReference>
<feature type="region of interest" description="Disordered" evidence="1">
    <location>
        <begin position="1"/>
        <end position="28"/>
    </location>
</feature>
<feature type="compositionally biased region" description="Basic and acidic residues" evidence="1">
    <location>
        <begin position="1"/>
        <end position="27"/>
    </location>
</feature>
<reference evidence="2" key="1">
    <citation type="submission" date="2021-05" db="EMBL/GenBank/DDBJ databases">
        <authorList>
            <person name="Pietrasiak N."/>
            <person name="Ward R."/>
            <person name="Stajich J.E."/>
            <person name="Kurbessoian T."/>
        </authorList>
    </citation>
    <scope>NUCLEOTIDE SEQUENCE</scope>
    <source>
        <strain evidence="2">GSE-NOS-MK-12-04C</strain>
    </source>
</reference>
<dbReference type="EMBL" id="JAHHGZ010000004">
    <property type="protein sequence ID" value="MBW4666862.1"/>
    <property type="molecule type" value="Genomic_DNA"/>
</dbReference>
<comment type="caution">
    <text evidence="2">The sequence shown here is derived from an EMBL/GenBank/DDBJ whole genome shotgun (WGS) entry which is preliminary data.</text>
</comment>
<gene>
    <name evidence="2" type="ORF">KME60_05310</name>
</gene>
<organism evidence="2 3">
    <name type="scientific">Cyanomargarita calcarea GSE-NOS-MK-12-04C</name>
    <dbReference type="NCBI Taxonomy" id="2839659"/>
    <lineage>
        <taxon>Bacteria</taxon>
        <taxon>Bacillati</taxon>
        <taxon>Cyanobacteriota</taxon>
        <taxon>Cyanophyceae</taxon>
        <taxon>Nostocales</taxon>
        <taxon>Cyanomargaritaceae</taxon>
        <taxon>Cyanomargarita</taxon>
    </lineage>
</organism>
<evidence type="ECO:0000313" key="3">
    <source>
        <dbReference type="Proteomes" id="UP000729701"/>
    </source>
</evidence>